<dbReference type="Gene3D" id="1.20.1340.10">
    <property type="entry name" value="dopa decarboxylase, N-terminal domain"/>
    <property type="match status" value="1"/>
</dbReference>
<dbReference type="GO" id="GO:0006520">
    <property type="term" value="P:amino acid metabolic process"/>
    <property type="evidence" value="ECO:0007669"/>
    <property type="project" value="InterPro"/>
</dbReference>
<dbReference type="PANTHER" id="PTHR11999:SF70">
    <property type="entry name" value="MIP05841P"/>
    <property type="match status" value="1"/>
</dbReference>
<comment type="caution">
    <text evidence="9">The sequence shown here is derived from an EMBL/GenBank/DDBJ whole genome shotgun (WGS) entry which is preliminary data.</text>
</comment>
<gene>
    <name evidence="9" type="ORF">C7R54_06480</name>
</gene>
<dbReference type="EMBL" id="PYAL01000001">
    <property type="protein sequence ID" value="RXN93537.1"/>
    <property type="molecule type" value="Genomic_DNA"/>
</dbReference>
<dbReference type="InterPro" id="IPR015421">
    <property type="entry name" value="PyrdxlP-dep_Trfase_major"/>
</dbReference>
<evidence type="ECO:0000256" key="4">
    <source>
        <dbReference type="ARBA" id="ARBA00022898"/>
    </source>
</evidence>
<dbReference type="OrthoDB" id="9803665at2"/>
<evidence type="ECO:0000256" key="2">
    <source>
        <dbReference type="ARBA" id="ARBA00009533"/>
    </source>
</evidence>
<feature type="region of interest" description="Disordered" evidence="8">
    <location>
        <begin position="1"/>
        <end position="38"/>
    </location>
</feature>
<evidence type="ECO:0000313" key="9">
    <source>
        <dbReference type="EMBL" id="RXN93537.1"/>
    </source>
</evidence>
<feature type="compositionally biased region" description="Basic and acidic residues" evidence="8">
    <location>
        <begin position="535"/>
        <end position="544"/>
    </location>
</feature>
<name>A0A4Q1HRW3_9BURK</name>
<dbReference type="Gene3D" id="3.90.1150.10">
    <property type="entry name" value="Aspartate Aminotransferase, domain 1"/>
    <property type="match status" value="1"/>
</dbReference>
<evidence type="ECO:0000256" key="5">
    <source>
        <dbReference type="ARBA" id="ARBA00023239"/>
    </source>
</evidence>
<dbReference type="GO" id="GO:0030170">
    <property type="term" value="F:pyridoxal phosphate binding"/>
    <property type="evidence" value="ECO:0007669"/>
    <property type="project" value="InterPro"/>
</dbReference>
<organism evidence="9 10">
    <name type="scientific">Achromobacter aloeverae</name>
    <dbReference type="NCBI Taxonomy" id="1750518"/>
    <lineage>
        <taxon>Bacteria</taxon>
        <taxon>Pseudomonadati</taxon>
        <taxon>Pseudomonadota</taxon>
        <taxon>Betaproteobacteria</taxon>
        <taxon>Burkholderiales</taxon>
        <taxon>Alcaligenaceae</taxon>
        <taxon>Achromobacter</taxon>
    </lineage>
</organism>
<dbReference type="InterPro" id="IPR015422">
    <property type="entry name" value="PyrdxlP-dep_Trfase_small"/>
</dbReference>
<dbReference type="PANTHER" id="PTHR11999">
    <property type="entry name" value="GROUP II PYRIDOXAL-5-PHOSPHATE DECARBOXYLASE"/>
    <property type="match status" value="1"/>
</dbReference>
<comment type="cofactor">
    <cofactor evidence="1 6 7">
        <name>pyridoxal 5'-phosphate</name>
        <dbReference type="ChEBI" id="CHEBI:597326"/>
    </cofactor>
</comment>
<feature type="modified residue" description="N6-(pyridoxal phosphate)lysine" evidence="6">
    <location>
        <position position="332"/>
    </location>
</feature>
<dbReference type="InterPro" id="IPR010977">
    <property type="entry name" value="Aromatic_deC"/>
</dbReference>
<protein>
    <submittedName>
        <fullName evidence="9">Cytochrome D ubiquinol oxidase subunit I</fullName>
    </submittedName>
</protein>
<sequence>MTPQPATEPLPAGEALNKPEDILPSPQPPTPAEHQTSLDPADWSALRAQGHRMLDDMFDYLSTLRERPVWQPAPPAVRAGFAAPMPRRPTELADAHARFMEEILPYAVGNAHPGFMGWVHGGGSAVGMLAETLAAGLNANLGGRNQIPIEVERQIARWMAELFGLPAGAGGLFVTGTSMANLIGVLVARTAALGRAVRQAGVAAQSDRLVAYTSVCAHGCIAQAMDIAGLGIENLRKIPVDSQFRMDPAALQAAIDADRRAGLRPFLIAGTAGTVDVGAVDPLATLADIAAREQLWFHVDGAFGALAMLAPSLAPLLDGIERADSIAFDFHKWGQVPYDAGFILVRDSAAQQAAFAASAAYLSRDDRGLAANSPWPCDLGPDLSRGFRALKTWFTLTVYGADQLGAVIAHTCAVAQGLARRIQAEPRLELLAPVALNIVCFRYRAEDAAAADRLNAAIVLELQESGVAAPSTTRIGGALAIRAAIVNHRSTHADAARLFDAVLSIGGQLTGAAPSARTHHGGRADTVEAVHGAERAGAAGKDDPVAAPAAAFRSEPHAVS</sequence>
<dbReference type="Gene3D" id="3.40.640.10">
    <property type="entry name" value="Type I PLP-dependent aspartate aminotransferase-like (Major domain)"/>
    <property type="match status" value="1"/>
</dbReference>
<evidence type="ECO:0000256" key="1">
    <source>
        <dbReference type="ARBA" id="ARBA00001933"/>
    </source>
</evidence>
<evidence type="ECO:0000256" key="6">
    <source>
        <dbReference type="PIRSR" id="PIRSR602129-50"/>
    </source>
</evidence>
<dbReference type="GO" id="GO:0019752">
    <property type="term" value="P:carboxylic acid metabolic process"/>
    <property type="evidence" value="ECO:0007669"/>
    <property type="project" value="InterPro"/>
</dbReference>
<evidence type="ECO:0000313" key="10">
    <source>
        <dbReference type="Proteomes" id="UP000290849"/>
    </source>
</evidence>
<dbReference type="RefSeq" id="WP_129149290.1">
    <property type="nucleotide sequence ID" value="NZ_JBHSDO010000006.1"/>
</dbReference>
<dbReference type="Pfam" id="PF00282">
    <property type="entry name" value="Pyridoxal_deC"/>
    <property type="match status" value="1"/>
</dbReference>
<reference evidence="9 10" key="1">
    <citation type="journal article" date="2017" name="Int. J. Syst. Evol. Microbiol.">
        <title>Achromobacter aloeverae sp. nov., isolated from the root of Aloe vera (L.) Burm.f.</title>
        <authorList>
            <person name="Kuncharoen N."/>
            <person name="Muramatsu Y."/>
            <person name="Shibata C."/>
            <person name="Kamakura Y."/>
            <person name="Nakagawa Y."/>
            <person name="Tanasupawat S."/>
        </authorList>
    </citation>
    <scope>NUCLEOTIDE SEQUENCE [LARGE SCALE GENOMIC DNA]</scope>
    <source>
        <strain evidence="9 10">AVA-1</strain>
    </source>
</reference>
<dbReference type="AlphaFoldDB" id="A0A4Q1HRW3"/>
<dbReference type="GO" id="GO:0016831">
    <property type="term" value="F:carboxy-lyase activity"/>
    <property type="evidence" value="ECO:0007669"/>
    <property type="project" value="UniProtKB-KW"/>
</dbReference>
<dbReference type="PRINTS" id="PR00800">
    <property type="entry name" value="YHDCRBOXLASE"/>
</dbReference>
<dbReference type="PROSITE" id="PS00392">
    <property type="entry name" value="DDC_GAD_HDC_YDC"/>
    <property type="match status" value="1"/>
</dbReference>
<feature type="region of interest" description="Disordered" evidence="8">
    <location>
        <begin position="535"/>
        <end position="560"/>
    </location>
</feature>
<dbReference type="InterPro" id="IPR002129">
    <property type="entry name" value="PyrdxlP-dep_de-COase"/>
</dbReference>
<evidence type="ECO:0000256" key="3">
    <source>
        <dbReference type="ARBA" id="ARBA00022793"/>
    </source>
</evidence>
<comment type="similarity">
    <text evidence="2 7">Belongs to the group II decarboxylase family.</text>
</comment>
<dbReference type="SUPFAM" id="SSF53383">
    <property type="entry name" value="PLP-dependent transferases"/>
    <property type="match status" value="1"/>
</dbReference>
<evidence type="ECO:0000256" key="8">
    <source>
        <dbReference type="SAM" id="MobiDB-lite"/>
    </source>
</evidence>
<dbReference type="InterPro" id="IPR021115">
    <property type="entry name" value="Pyridoxal-P_BS"/>
</dbReference>
<dbReference type="Proteomes" id="UP000290849">
    <property type="component" value="Unassembled WGS sequence"/>
</dbReference>
<evidence type="ECO:0000256" key="7">
    <source>
        <dbReference type="RuleBase" id="RU000382"/>
    </source>
</evidence>
<accession>A0A4Q1HRW3</accession>
<proteinExistence type="inferred from homology"/>
<keyword evidence="4 6" id="KW-0663">Pyridoxal phosphate</keyword>
<keyword evidence="3" id="KW-0210">Decarboxylase</keyword>
<keyword evidence="5 7" id="KW-0456">Lyase</keyword>
<keyword evidence="10" id="KW-1185">Reference proteome</keyword>
<dbReference type="InterPro" id="IPR015424">
    <property type="entry name" value="PyrdxlP-dep_Trfase"/>
</dbReference>